<dbReference type="Pfam" id="PF17764">
    <property type="entry name" value="PriA_3primeBD"/>
    <property type="match status" value="1"/>
</dbReference>
<keyword evidence="5 8" id="KW-0862">Zinc</keyword>
<evidence type="ECO:0000313" key="11">
    <source>
        <dbReference type="Proteomes" id="UP000186292"/>
    </source>
</evidence>
<dbReference type="HAMAP" id="MF_00983">
    <property type="entry name" value="PriA"/>
    <property type="match status" value="1"/>
</dbReference>
<feature type="binding site" evidence="8">
    <location>
        <position position="409"/>
    </location>
    <ligand>
        <name>Zn(2+)</name>
        <dbReference type="ChEBI" id="CHEBI:29105"/>
        <label>2</label>
    </ligand>
</feature>
<comment type="subunit">
    <text evidence="8">Component of the replication restart primosome.</text>
</comment>
<keyword evidence="4 8" id="KW-0547">Nucleotide-binding</keyword>
<dbReference type="InterPro" id="IPR042115">
    <property type="entry name" value="PriA_3primeBD_sf"/>
</dbReference>
<feature type="domain" description="Primosomal protein N' 3' DNA-binding" evidence="9">
    <location>
        <begin position="33"/>
        <end position="126"/>
    </location>
</feature>
<keyword evidence="7 8" id="KW-0238">DNA-binding</keyword>
<feature type="binding site" evidence="8">
    <location>
        <position position="400"/>
    </location>
    <ligand>
        <name>Zn(2+)</name>
        <dbReference type="ChEBI" id="CHEBI:29105"/>
        <label>1</label>
    </ligand>
</feature>
<feature type="binding site" evidence="8">
    <location>
        <position position="412"/>
    </location>
    <ligand>
        <name>Zn(2+)</name>
        <dbReference type="ChEBI" id="CHEBI:29105"/>
        <label>2</label>
    </ligand>
</feature>
<dbReference type="STRING" id="1161099.SAMN05444817_10776"/>
<feature type="binding site" evidence="8">
    <location>
        <position position="432"/>
    </location>
    <ligand>
        <name>Zn(2+)</name>
        <dbReference type="ChEBI" id="CHEBI:29105"/>
        <label>2</label>
    </ligand>
</feature>
<evidence type="ECO:0000256" key="8">
    <source>
        <dbReference type="HAMAP-Rule" id="MF_00983"/>
    </source>
</evidence>
<feature type="binding site" evidence="8">
    <location>
        <position position="444"/>
    </location>
    <ligand>
        <name>Zn(2+)</name>
        <dbReference type="ChEBI" id="CHEBI:29105"/>
        <label>1</label>
    </ligand>
</feature>
<keyword evidence="1 8" id="KW-0639">Primosome</keyword>
<accession>A0A1N7JGL3</accession>
<feature type="binding site" evidence="8">
    <location>
        <position position="403"/>
    </location>
    <ligand>
        <name>Zn(2+)</name>
        <dbReference type="ChEBI" id="CHEBI:29105"/>
        <label>1</label>
    </ligand>
</feature>
<dbReference type="GO" id="GO:0006269">
    <property type="term" value="P:DNA replication, synthesis of primer"/>
    <property type="evidence" value="ECO:0007669"/>
    <property type="project" value="UniProtKB-KW"/>
</dbReference>
<gene>
    <name evidence="8" type="primary">priA</name>
    <name evidence="10" type="ORF">SAMN05444817_10776</name>
</gene>
<feature type="binding site" evidence="8">
    <location>
        <position position="441"/>
    </location>
    <ligand>
        <name>Zn(2+)</name>
        <dbReference type="ChEBI" id="CHEBI:29105"/>
        <label>1</label>
    </ligand>
</feature>
<name>A0A1N7JGL3_9CORY</name>
<dbReference type="InterPro" id="IPR041222">
    <property type="entry name" value="PriA_3primeBD"/>
</dbReference>
<dbReference type="Gene3D" id="3.40.50.300">
    <property type="entry name" value="P-loop containing nucleotide triphosphate hydrolases"/>
    <property type="match status" value="1"/>
</dbReference>
<keyword evidence="2 8" id="KW-0235">DNA replication</keyword>
<organism evidence="10 11">
    <name type="scientific">Corynebacterium appendicis CIP 107643</name>
    <dbReference type="NCBI Taxonomy" id="1161099"/>
    <lineage>
        <taxon>Bacteria</taxon>
        <taxon>Bacillati</taxon>
        <taxon>Actinomycetota</taxon>
        <taxon>Actinomycetes</taxon>
        <taxon>Mycobacteriales</taxon>
        <taxon>Corynebacteriaceae</taxon>
        <taxon>Corynebacterium</taxon>
    </lineage>
</organism>
<dbReference type="GO" id="GO:0043138">
    <property type="term" value="F:3'-5' DNA helicase activity"/>
    <property type="evidence" value="ECO:0007669"/>
    <property type="project" value="TreeGrafter"/>
</dbReference>
<dbReference type="GO" id="GO:0003677">
    <property type="term" value="F:DNA binding"/>
    <property type="evidence" value="ECO:0007669"/>
    <property type="project" value="UniProtKB-UniRule"/>
</dbReference>
<dbReference type="Gene3D" id="3.40.1440.60">
    <property type="entry name" value="PriA, 3(prime) DNA-binding domain"/>
    <property type="match status" value="1"/>
</dbReference>
<dbReference type="PANTHER" id="PTHR30580:SF0">
    <property type="entry name" value="PRIMOSOMAL PROTEIN N"/>
    <property type="match status" value="1"/>
</dbReference>
<comment type="caution">
    <text evidence="8">As this protein does not have any detectable helicase domains, it probably does not have helicase activity.</text>
</comment>
<dbReference type="AlphaFoldDB" id="A0A1N7JGL3"/>
<dbReference type="GO" id="GO:0006270">
    <property type="term" value="P:DNA replication initiation"/>
    <property type="evidence" value="ECO:0007669"/>
    <property type="project" value="TreeGrafter"/>
</dbReference>
<dbReference type="GO" id="GO:1990077">
    <property type="term" value="C:primosome complex"/>
    <property type="evidence" value="ECO:0007669"/>
    <property type="project" value="UniProtKB-UniRule"/>
</dbReference>
<proteinExistence type="inferred from homology"/>
<evidence type="ECO:0000259" key="9">
    <source>
        <dbReference type="Pfam" id="PF17764"/>
    </source>
</evidence>
<sequence length="685" mass="73615">MVDAAVTLWCMSHSPNSTPAAVNPIARVLPLLGLPHLDRGFDYLVTESQSDDAQPGVKVRIRFGGRLVDALVLERLAQSDHDGKLRFIERVVSPEVVYPERMRELVDALANRYAGTRSDIIRSAIPARHVKAEATDTSTLWEDLGKVEEPDLSGWSAYAHGESFVDAVVAGTVARAAWQMAPGDDWTESLSALATKVAADGGGVLIVVPDQTDVDRMDAALRKVVGPRQITTLTASLGPQARYSRFLSILHGQGRLVVGTRSAAFAPVENLRLAVVMFDGDDSLVDPRAPYTHAREVLTTRSAVEKCSLIIGGHARTAETQLLVESGWMHDLVAPRTTLRTRSPHIHAAGDSDFELERDPRAGAARLPSTAFEAARRALAADKPVLFQVPRAGYVQSLACGNCRTPARCRVCNGPLGLPSGKEAAVPTCRWCGRMDSSFVCANCGSHRLRAVVVGTQRTAEELGRAFAPQKVIASWGDRIHTEVDDEPAIVVATPGAEPHVAGGGAYGAAILLDTWALLGRPDLRAAEETMAKWMAAATLVAPHSKGGEVAVVADPALPVVQYLIRWDAAGHAAAELAQRREVRFPPAVHMAAVDSPRESLTDFLEHIDLPTEVDILGPVDLPAGVDLPGEWDRRTAGQAQRVLIRTPLSSRTALGKALRAAAVNRATRKQDLPLRIQVNPMHIG</sequence>
<evidence type="ECO:0000256" key="6">
    <source>
        <dbReference type="ARBA" id="ARBA00022840"/>
    </source>
</evidence>
<evidence type="ECO:0000313" key="10">
    <source>
        <dbReference type="EMBL" id="SIS48449.1"/>
    </source>
</evidence>
<dbReference type="GO" id="GO:0008270">
    <property type="term" value="F:zinc ion binding"/>
    <property type="evidence" value="ECO:0007669"/>
    <property type="project" value="UniProtKB-UniRule"/>
</dbReference>
<keyword evidence="11" id="KW-1185">Reference proteome</keyword>
<dbReference type="GO" id="GO:0006302">
    <property type="term" value="P:double-strand break repair"/>
    <property type="evidence" value="ECO:0007669"/>
    <property type="project" value="InterPro"/>
</dbReference>
<keyword evidence="3 8" id="KW-0479">Metal-binding</keyword>
<comment type="similarity">
    <text evidence="8">Belongs to the helicase family. PriA subfamily.</text>
</comment>
<dbReference type="EMBL" id="FTOF01000007">
    <property type="protein sequence ID" value="SIS48449.1"/>
    <property type="molecule type" value="Genomic_DNA"/>
</dbReference>
<dbReference type="GO" id="GO:0005524">
    <property type="term" value="F:ATP binding"/>
    <property type="evidence" value="ECO:0007669"/>
    <property type="project" value="UniProtKB-UniRule"/>
</dbReference>
<dbReference type="NCBIfam" id="NF011455">
    <property type="entry name" value="PRK14873.1-5"/>
    <property type="match status" value="1"/>
</dbReference>
<keyword evidence="6 8" id="KW-0067">ATP-binding</keyword>
<dbReference type="PANTHER" id="PTHR30580">
    <property type="entry name" value="PRIMOSOMAL PROTEIN N"/>
    <property type="match status" value="1"/>
</dbReference>
<reference evidence="11" key="1">
    <citation type="submission" date="2017-01" db="EMBL/GenBank/DDBJ databases">
        <authorList>
            <person name="Varghese N."/>
            <person name="Submissions S."/>
        </authorList>
    </citation>
    <scope>NUCLEOTIDE SEQUENCE [LARGE SCALE GENOMIC DNA]</scope>
    <source>
        <strain evidence="11">DSM 44531</strain>
    </source>
</reference>
<evidence type="ECO:0000256" key="1">
    <source>
        <dbReference type="ARBA" id="ARBA00022515"/>
    </source>
</evidence>
<evidence type="ECO:0000256" key="4">
    <source>
        <dbReference type="ARBA" id="ARBA00022741"/>
    </source>
</evidence>
<dbReference type="Proteomes" id="UP000186292">
    <property type="component" value="Unassembled WGS sequence"/>
</dbReference>
<comment type="cofactor">
    <cofactor evidence="8">
        <name>Zn(2+)</name>
        <dbReference type="ChEBI" id="CHEBI:29105"/>
    </cofactor>
    <text evidence="8">Binds 2 zinc ions per subunit.</text>
</comment>
<keyword evidence="10" id="KW-0378">Hydrolase</keyword>
<protein>
    <recommendedName>
        <fullName evidence="8">Probable replication restart protein PriA</fullName>
    </recommendedName>
    <alternativeName>
        <fullName evidence="8">Putative ATP-dependent DNA helicase PriA</fullName>
    </alternativeName>
</protein>
<comment type="function">
    <text evidence="8">Initiates the restart of stalled replication forks, which reloads the replicative helicase on sites other than the origin of replication. Recognizes and binds to abandoned replication forks and remodels them to uncover a helicase loading site. Promotes assembly of the primosome at these replication forks.</text>
</comment>
<evidence type="ECO:0000256" key="2">
    <source>
        <dbReference type="ARBA" id="ARBA00022705"/>
    </source>
</evidence>
<dbReference type="InterPro" id="IPR027417">
    <property type="entry name" value="P-loop_NTPase"/>
</dbReference>
<keyword evidence="10" id="KW-0347">Helicase</keyword>
<dbReference type="GO" id="GO:0006310">
    <property type="term" value="P:DNA recombination"/>
    <property type="evidence" value="ECO:0007669"/>
    <property type="project" value="InterPro"/>
</dbReference>
<evidence type="ECO:0000256" key="3">
    <source>
        <dbReference type="ARBA" id="ARBA00022723"/>
    </source>
</evidence>
<dbReference type="InterPro" id="IPR005259">
    <property type="entry name" value="PriA"/>
</dbReference>
<feature type="binding site" evidence="8">
    <location>
        <position position="429"/>
    </location>
    <ligand>
        <name>Zn(2+)</name>
        <dbReference type="ChEBI" id="CHEBI:29105"/>
        <label>2</label>
    </ligand>
</feature>
<evidence type="ECO:0000256" key="7">
    <source>
        <dbReference type="ARBA" id="ARBA00023125"/>
    </source>
</evidence>
<evidence type="ECO:0000256" key="5">
    <source>
        <dbReference type="ARBA" id="ARBA00022833"/>
    </source>
</evidence>